<evidence type="ECO:0000256" key="2">
    <source>
        <dbReference type="ARBA" id="ARBA00022857"/>
    </source>
</evidence>
<proteinExistence type="inferred from homology"/>
<reference evidence="4 5" key="1">
    <citation type="submission" date="2019-03" db="EMBL/GenBank/DDBJ databases">
        <title>Draft genome sequences of novel Actinobacteria.</title>
        <authorList>
            <person name="Sahin N."/>
            <person name="Ay H."/>
            <person name="Saygin H."/>
        </authorList>
    </citation>
    <scope>NUCLEOTIDE SEQUENCE [LARGE SCALE GENOMIC DNA]</scope>
    <source>
        <strain evidence="4 5">6K102</strain>
    </source>
</reference>
<dbReference type="RefSeq" id="WP_132640835.1">
    <property type="nucleotide sequence ID" value="NZ_SMLD01000239.1"/>
</dbReference>
<name>A0A4R5E6F9_9ACTN</name>
<dbReference type="InterPro" id="IPR051164">
    <property type="entry name" value="NmrA-like_oxidored"/>
</dbReference>
<evidence type="ECO:0000256" key="1">
    <source>
        <dbReference type="ARBA" id="ARBA00006328"/>
    </source>
</evidence>
<dbReference type="Gene3D" id="3.90.25.10">
    <property type="entry name" value="UDP-galactose 4-epimerase, domain 1"/>
    <property type="match status" value="1"/>
</dbReference>
<dbReference type="InterPro" id="IPR036291">
    <property type="entry name" value="NAD(P)-bd_dom_sf"/>
</dbReference>
<keyword evidence="2" id="KW-0521">NADP</keyword>
<dbReference type="InterPro" id="IPR008030">
    <property type="entry name" value="NmrA-like"/>
</dbReference>
<dbReference type="PANTHER" id="PTHR42748">
    <property type="entry name" value="NITROGEN METABOLITE REPRESSION PROTEIN NMRA FAMILY MEMBER"/>
    <property type="match status" value="1"/>
</dbReference>
<organism evidence="4 5">
    <name type="scientific">Nonomuraea mesophila</name>
    <dbReference type="NCBI Taxonomy" id="2530382"/>
    <lineage>
        <taxon>Bacteria</taxon>
        <taxon>Bacillati</taxon>
        <taxon>Actinomycetota</taxon>
        <taxon>Actinomycetes</taxon>
        <taxon>Streptosporangiales</taxon>
        <taxon>Streptosporangiaceae</taxon>
        <taxon>Nonomuraea</taxon>
    </lineage>
</organism>
<comment type="caution">
    <text evidence="4">The sequence shown here is derived from an EMBL/GenBank/DDBJ whole genome shotgun (WGS) entry which is preliminary data.</text>
</comment>
<evidence type="ECO:0000313" key="4">
    <source>
        <dbReference type="EMBL" id="TDE26373.1"/>
    </source>
</evidence>
<accession>A0A4R5E6F9</accession>
<keyword evidence="5" id="KW-1185">Reference proteome</keyword>
<dbReference type="PANTHER" id="PTHR42748:SF7">
    <property type="entry name" value="NMRA LIKE REDOX SENSOR 1-RELATED"/>
    <property type="match status" value="1"/>
</dbReference>
<gene>
    <name evidence="4" type="ORF">E1295_44465</name>
</gene>
<sequence length="269" mass="29401">MSVALVIGATGQQGGATARHLLSRGWQVRALVRDPQSPAAGRLTGAELVVGDMEDAASLELAMRGVDAVFSMQALAYEPETLKAEVRQGMRVADVALDAEVGHLVYSSVGGAERHTGIEHFESKAAIEAYIRALRLPATIVRPVFFMDNLLHYADVEGERLMELPVLPDRPMQLIATDDIGRIAAHVIDHRDDYLGVELEIAGDELTFAEVAGIYEKVTAVPTRLVPLPIEERLFEWFAESGYQADLAQLRKDFPGLLTFQDWLGGQVP</sequence>
<comment type="similarity">
    <text evidence="1">Belongs to the NmrA-type oxidoreductase family.</text>
</comment>
<dbReference type="CDD" id="cd05251">
    <property type="entry name" value="NmrA_like_SDR_a"/>
    <property type="match status" value="1"/>
</dbReference>
<dbReference type="EMBL" id="SMLD01000239">
    <property type="protein sequence ID" value="TDE26373.1"/>
    <property type="molecule type" value="Genomic_DNA"/>
</dbReference>
<dbReference type="Gene3D" id="3.40.50.720">
    <property type="entry name" value="NAD(P)-binding Rossmann-like Domain"/>
    <property type="match status" value="1"/>
</dbReference>
<dbReference type="Pfam" id="PF05368">
    <property type="entry name" value="NmrA"/>
    <property type="match status" value="1"/>
</dbReference>
<protein>
    <submittedName>
        <fullName evidence="4">NmrA/HSCARG family protein</fullName>
    </submittedName>
</protein>
<evidence type="ECO:0000259" key="3">
    <source>
        <dbReference type="Pfam" id="PF05368"/>
    </source>
</evidence>
<dbReference type="Proteomes" id="UP000295136">
    <property type="component" value="Unassembled WGS sequence"/>
</dbReference>
<dbReference type="AlphaFoldDB" id="A0A4R5E6F9"/>
<feature type="domain" description="NmrA-like" evidence="3">
    <location>
        <begin position="4"/>
        <end position="233"/>
    </location>
</feature>
<dbReference type="SUPFAM" id="SSF51735">
    <property type="entry name" value="NAD(P)-binding Rossmann-fold domains"/>
    <property type="match status" value="1"/>
</dbReference>
<evidence type="ECO:0000313" key="5">
    <source>
        <dbReference type="Proteomes" id="UP000295136"/>
    </source>
</evidence>